<sequence>MKHLLIYEAATGKPRWTVKGAADQPLFDPDAPYHEGLATVVIDLDAAVSETTHRVVEGALTALPAADQAALATEAAWRALRQERSVRLNASDIRVLPDRWAAMTDAQRAAWAAYRQALRDLPDTCTDPTAPAWPVQPA</sequence>
<keyword evidence="3" id="KW-1185">Reference proteome</keyword>
<comment type="caution">
    <text evidence="2">The sequence shown here is derived from an EMBL/GenBank/DDBJ whole genome shotgun (WGS) entry which is preliminary data.</text>
</comment>
<protein>
    <recommendedName>
        <fullName evidence="1">Phage tail assembly chaperone-like domain-containing protein</fullName>
    </recommendedName>
</protein>
<gene>
    <name evidence="2" type="ORF">FHS74_002252</name>
</gene>
<feature type="domain" description="Phage tail assembly chaperone-like" evidence="1">
    <location>
        <begin position="78"/>
        <end position="138"/>
    </location>
</feature>
<dbReference type="InterPro" id="IPR031893">
    <property type="entry name" value="Phage_tail_APC"/>
</dbReference>
<dbReference type="EMBL" id="JACIIZ010000005">
    <property type="protein sequence ID" value="MBB6251701.1"/>
    <property type="molecule type" value="Genomic_DNA"/>
</dbReference>
<dbReference type="AlphaFoldDB" id="A0A7X0EE58"/>
<evidence type="ECO:0000313" key="3">
    <source>
        <dbReference type="Proteomes" id="UP000539175"/>
    </source>
</evidence>
<organism evidence="2 3">
    <name type="scientific">Nitrospirillum iridis</name>
    <dbReference type="NCBI Taxonomy" id="765888"/>
    <lineage>
        <taxon>Bacteria</taxon>
        <taxon>Pseudomonadati</taxon>
        <taxon>Pseudomonadota</taxon>
        <taxon>Alphaproteobacteria</taxon>
        <taxon>Rhodospirillales</taxon>
        <taxon>Azospirillaceae</taxon>
        <taxon>Nitrospirillum</taxon>
    </lineage>
</organism>
<name>A0A7X0EE58_9PROT</name>
<dbReference type="Pfam" id="PF16778">
    <property type="entry name" value="Phage_tail_APC"/>
    <property type="match status" value="1"/>
</dbReference>
<accession>A0A7X0EE58</accession>
<proteinExistence type="predicted"/>
<reference evidence="2 3" key="1">
    <citation type="submission" date="2020-08" db="EMBL/GenBank/DDBJ databases">
        <title>Genomic Encyclopedia of Type Strains, Phase IV (KMG-IV): sequencing the most valuable type-strain genomes for metagenomic binning, comparative biology and taxonomic classification.</title>
        <authorList>
            <person name="Goeker M."/>
        </authorList>
    </citation>
    <scope>NUCLEOTIDE SEQUENCE [LARGE SCALE GENOMIC DNA]</scope>
    <source>
        <strain evidence="2 3">DSM 22198</strain>
    </source>
</reference>
<evidence type="ECO:0000259" key="1">
    <source>
        <dbReference type="Pfam" id="PF16778"/>
    </source>
</evidence>
<dbReference type="Gene3D" id="6.10.140.1310">
    <property type="match status" value="1"/>
</dbReference>
<dbReference type="RefSeq" id="WP_184800370.1">
    <property type="nucleotide sequence ID" value="NZ_JACIIZ010000005.1"/>
</dbReference>
<evidence type="ECO:0000313" key="2">
    <source>
        <dbReference type="EMBL" id="MBB6251701.1"/>
    </source>
</evidence>
<dbReference type="Proteomes" id="UP000539175">
    <property type="component" value="Unassembled WGS sequence"/>
</dbReference>